<dbReference type="Proteomes" id="UP001521222">
    <property type="component" value="Unassembled WGS sequence"/>
</dbReference>
<dbReference type="InterPro" id="IPR049942">
    <property type="entry name" value="DML1/Misato"/>
</dbReference>
<feature type="domain" description="Misato Segment II tubulin-like" evidence="5">
    <location>
        <begin position="2"/>
        <end position="116"/>
    </location>
</feature>
<evidence type="ECO:0000313" key="8">
    <source>
        <dbReference type="Proteomes" id="UP001521222"/>
    </source>
</evidence>
<gene>
    <name evidence="7" type="primary">DML1</name>
    <name evidence="7" type="ORF">SLS59_009080</name>
</gene>
<comment type="caution">
    <text evidence="7">The sequence shown here is derived from an EMBL/GenBank/DDBJ whole genome shotgun (WGS) entry which is preliminary data.</text>
</comment>
<dbReference type="Gene3D" id="3.40.50.1440">
    <property type="entry name" value="Tubulin/FtsZ, GTPase domain"/>
    <property type="match status" value="1"/>
</dbReference>
<evidence type="ECO:0000259" key="6">
    <source>
        <dbReference type="Pfam" id="PF14881"/>
    </source>
</evidence>
<evidence type="ECO:0000259" key="5">
    <source>
        <dbReference type="Pfam" id="PF10644"/>
    </source>
</evidence>
<name>A0ABR3QPG5_9PLEO</name>
<dbReference type="Pfam" id="PF10644">
    <property type="entry name" value="Misat_Tub_SegII"/>
    <property type="match status" value="1"/>
</dbReference>
<comment type="function">
    <text evidence="1">Involved in the partitioning of the mitochondrial organelle and mitochondrial DNA (mtDNA) inheritance.</text>
</comment>
<proteinExistence type="inferred from homology"/>
<dbReference type="PANTHER" id="PTHR13391:SF0">
    <property type="entry name" value="PROTEIN MISATO HOMOLOG 1"/>
    <property type="match status" value="1"/>
</dbReference>
<dbReference type="Pfam" id="PF14881">
    <property type="entry name" value="Tubulin_3"/>
    <property type="match status" value="1"/>
</dbReference>
<accession>A0ABR3QPG5</accession>
<dbReference type="InterPro" id="IPR036525">
    <property type="entry name" value="Tubulin/FtsZ_GTPase_sf"/>
</dbReference>
<evidence type="ECO:0000256" key="4">
    <source>
        <dbReference type="ARBA" id="ARBA00023128"/>
    </source>
</evidence>
<evidence type="ECO:0000256" key="2">
    <source>
        <dbReference type="ARBA" id="ARBA00004173"/>
    </source>
</evidence>
<dbReference type="InterPro" id="IPR019605">
    <property type="entry name" value="Misato_II_tubulin-like"/>
</dbReference>
<evidence type="ECO:0000313" key="7">
    <source>
        <dbReference type="EMBL" id="KAL1594049.1"/>
    </source>
</evidence>
<reference evidence="7 8" key="1">
    <citation type="submission" date="2024-02" db="EMBL/GenBank/DDBJ databases">
        <title>De novo assembly and annotation of 12 fungi associated with fruit tree decline syndrome in Ontario, Canada.</title>
        <authorList>
            <person name="Sulman M."/>
            <person name="Ellouze W."/>
            <person name="Ilyukhin E."/>
        </authorList>
    </citation>
    <scope>NUCLEOTIDE SEQUENCE [LARGE SCALE GENOMIC DNA]</scope>
    <source>
        <strain evidence="7 8">M97-236</strain>
    </source>
</reference>
<evidence type="ECO:0000256" key="3">
    <source>
        <dbReference type="ARBA" id="ARBA00008507"/>
    </source>
</evidence>
<comment type="subcellular location">
    <subcellularLocation>
        <location evidence="2">Mitochondrion</location>
    </subcellularLocation>
</comment>
<comment type="similarity">
    <text evidence="3">Belongs to the misato family.</text>
</comment>
<feature type="domain" description="DML1/Misato tubulin" evidence="6">
    <location>
        <begin position="121"/>
        <end position="308"/>
    </location>
</feature>
<keyword evidence="8" id="KW-1185">Reference proteome</keyword>
<dbReference type="EMBL" id="JAKIXB020000038">
    <property type="protein sequence ID" value="KAL1594049.1"/>
    <property type="molecule type" value="Genomic_DNA"/>
</dbReference>
<evidence type="ECO:0000256" key="1">
    <source>
        <dbReference type="ARBA" id="ARBA00003757"/>
    </source>
</evidence>
<sequence>MHEIVTLQFGSQSNYLGTHFWNTQESYFTYPPEPESAVNHDIHFRPGVAPDGSDTFTPRALIYDLKGAFGSMRKINALYEAEDDRSILDQPGVWPSKPIVQRAQPIPQSTYQQHLDAGLEAPQLNTSTIKYWSDYSRVFYHPKSIVQLSEFDVNDKLMPFESWDVGMELFEKLEREVDLVDRDLRPFVEECDGLQGLQIMTGVDDAWGGWASGWIERLRDEYGKLSIWTWGLGDQGANTAVPREKRLQQIVNSSRSLQPLAEQSSVYIPVSNRPARVPNYLSFDASSAWHVSALQAVGLESMTISSRLRTSDGRHGTLQDIEDTINSTGKRRIAKFEMSIADPDVLSEKMKEVIGRHEKAGSTISRRTSESEPQLSSFDIDAFSKDYKLAMSKASKREHIFARAEACRGSWNLSEDAGRNPRDRFGHGPGVQRYNAPLLFPVLDSFPSIFDAGSGHTKKLAVHAGLTTSTAVAEQVRAIEQIVKRLISVDEREALCNSLQVIAEEYDEGWDGDLTDSDDDD</sequence>
<dbReference type="PANTHER" id="PTHR13391">
    <property type="entry name" value="MITOCHONDRIAL DISTRIBUTION REGULATOR MISATO"/>
    <property type="match status" value="1"/>
</dbReference>
<dbReference type="SUPFAM" id="SSF52490">
    <property type="entry name" value="Tubulin nucleotide-binding domain-like"/>
    <property type="match status" value="1"/>
</dbReference>
<organism evidence="7 8">
    <name type="scientific">Nothophoma quercina</name>
    <dbReference type="NCBI Taxonomy" id="749835"/>
    <lineage>
        <taxon>Eukaryota</taxon>
        <taxon>Fungi</taxon>
        <taxon>Dikarya</taxon>
        <taxon>Ascomycota</taxon>
        <taxon>Pezizomycotina</taxon>
        <taxon>Dothideomycetes</taxon>
        <taxon>Pleosporomycetidae</taxon>
        <taxon>Pleosporales</taxon>
        <taxon>Pleosporineae</taxon>
        <taxon>Didymellaceae</taxon>
        <taxon>Nothophoma</taxon>
    </lineage>
</organism>
<dbReference type="InterPro" id="IPR029209">
    <property type="entry name" value="DML1/Misato_tubulin"/>
</dbReference>
<keyword evidence="4" id="KW-0496">Mitochondrion</keyword>
<protein>
    <submittedName>
        <fullName evidence="7">MtDNA inheritance, partitioning of the mitochondrial organelle</fullName>
    </submittedName>
</protein>